<dbReference type="Proteomes" id="UP000228921">
    <property type="component" value="Unassembled WGS sequence"/>
</dbReference>
<dbReference type="InterPro" id="IPR001650">
    <property type="entry name" value="Helicase_C-like"/>
</dbReference>
<comment type="cofactor">
    <cofactor evidence="12">
        <name>Zn(2+)</name>
        <dbReference type="ChEBI" id="CHEBI:29105"/>
    </cofactor>
    <text evidence="12">Binds 2 zinc ions per subunit.</text>
</comment>
<dbReference type="GO" id="GO:0005524">
    <property type="term" value="F:ATP binding"/>
    <property type="evidence" value="ECO:0007669"/>
    <property type="project" value="UniProtKB-UniRule"/>
</dbReference>
<feature type="binding site" evidence="12">
    <location>
        <position position="572"/>
    </location>
    <ligand>
        <name>Zn(2+)</name>
        <dbReference type="ChEBI" id="CHEBI:29105"/>
        <label>2</label>
    </ligand>
</feature>
<comment type="catalytic activity">
    <reaction evidence="11 12">
        <text>ATP + H2O = ADP + phosphate + H(+)</text>
        <dbReference type="Rhea" id="RHEA:13065"/>
        <dbReference type="ChEBI" id="CHEBI:15377"/>
        <dbReference type="ChEBI" id="CHEBI:15378"/>
        <dbReference type="ChEBI" id="CHEBI:30616"/>
        <dbReference type="ChEBI" id="CHEBI:43474"/>
        <dbReference type="ChEBI" id="CHEBI:456216"/>
        <dbReference type="EC" id="5.6.2.4"/>
    </reaction>
</comment>
<comment type="caution">
    <text evidence="14">The sequence shown here is derived from an EMBL/GenBank/DDBJ whole genome shotgun (WGS) entry which is preliminary data.</text>
</comment>
<feature type="domain" description="Helicase ATP-binding" evidence="13">
    <location>
        <begin position="299"/>
        <end position="468"/>
    </location>
</feature>
<sequence>MCYTMAMAQLLETPSQYAEVAVYQANVRRTFHYAVPDDLPVTIGHLVQVSFRTGLSQGIVLALTDASPVQRAKPIQAIIVPEPVVTPTQIAFARWLADYTLSPLANCLWLMLPPGIAKRGGVRYRLAEPESECLPEGDTLAAQVIALLCKRGALTAKQLDRALPKRAWREAIRPLLANGRLLSEPILPQPDAEARPVRIARLLIAPERVPLIVQEMARSPKQAAALLVLAEHDGECDVSDLMRDSGASLHALRQLAAKELIEIAEEERYRDPLADRHYPPQSIPTLTAEQEACWQAIRVAQDGDGGAFLLHGVTGAGKTEIYLRAIEHALAQGRQALVLVPEIALVAQTVSRFASRFPGQVAVVHSALTDGEQYDTWRRARNGEIGVVIGARSALFTPLPDLGVIVIDEEHDESYKQSPPLPPPYYHAREAALALMRLQRGVAILGSATPDVVTTFRARRGDLTYLRLPNRVVVPRNDSDAAPEATAAPLPPVTIVDMRQELRAGNRSMFSAALRQALRETLERGEQALLFLNRRGAATFVLCRDCGYVARCPECDIPLTFHKHGEGGALTCHYCGYQSASLSRCPQCNSERIRYFGAGTASVAEAVESEFAGARVLRWDRDTAQERGAHEAIWTRFAAGAADVLVGTQMIVKGLDLPRVTLVGVMLAETALGLPDCRAAERTFQLLTQAAGRAGRGWRGGRVILQTYQPDHYAIQAAAHHDYETFYERELEYRRLLDYPPYKRLVRLLFSAPNPAQAQREAQAAAQVLRAHIAAEQLTATRLIGPTTAHFAKLDGVYYWHILARTTDPARLIGDSAAHWIVDVDPVETL</sequence>
<dbReference type="Gene3D" id="3.40.1440.60">
    <property type="entry name" value="PriA, 3(prime) DNA-binding domain"/>
    <property type="match status" value="1"/>
</dbReference>
<dbReference type="FunFam" id="3.40.50.300:FF:000489">
    <property type="entry name" value="Primosome assembly protein PriA"/>
    <property type="match status" value="1"/>
</dbReference>
<keyword evidence="8 12" id="KW-0067">ATP-binding</keyword>
<evidence type="ECO:0000256" key="3">
    <source>
        <dbReference type="ARBA" id="ARBA00022723"/>
    </source>
</evidence>
<evidence type="ECO:0000256" key="11">
    <source>
        <dbReference type="ARBA" id="ARBA00048988"/>
    </source>
</evidence>
<comment type="catalytic activity">
    <reaction evidence="12">
        <text>Couples ATP hydrolysis with the unwinding of duplex DNA by translocating in the 3'-5' direction.</text>
        <dbReference type="EC" id="5.6.2.4"/>
    </reaction>
</comment>
<evidence type="ECO:0000256" key="12">
    <source>
        <dbReference type="HAMAP-Rule" id="MF_00983"/>
    </source>
</evidence>
<dbReference type="PANTHER" id="PTHR30580:SF0">
    <property type="entry name" value="PRIMOSOMAL PROTEIN N"/>
    <property type="match status" value="1"/>
</dbReference>
<keyword evidence="9 12" id="KW-0238">DNA-binding</keyword>
<feature type="binding site" evidence="12">
    <location>
        <position position="555"/>
    </location>
    <ligand>
        <name>Zn(2+)</name>
        <dbReference type="ChEBI" id="CHEBI:29105"/>
        <label>2</label>
    </ligand>
</feature>
<keyword evidence="5 12" id="KW-0378">Hydrolase</keyword>
<evidence type="ECO:0000256" key="4">
    <source>
        <dbReference type="ARBA" id="ARBA00022741"/>
    </source>
</evidence>
<dbReference type="Pfam" id="PF18319">
    <property type="entry name" value="Zn_ribbon_PriA"/>
    <property type="match status" value="1"/>
</dbReference>
<dbReference type="InterPro" id="IPR041236">
    <property type="entry name" value="PriA_C"/>
</dbReference>
<evidence type="ECO:0000256" key="2">
    <source>
        <dbReference type="ARBA" id="ARBA00022705"/>
    </source>
</evidence>
<dbReference type="PROSITE" id="PS51192">
    <property type="entry name" value="HELICASE_ATP_BIND_1"/>
    <property type="match status" value="1"/>
</dbReference>
<comment type="function">
    <text evidence="12">Initiates the restart of stalled replication forks, which reloads the replicative helicase on sites other than the origin of replication. Recognizes and binds to abandoned replication forks and remodels them to uncover a helicase loading site. Promotes assembly of the primosome at these replication forks.</text>
</comment>
<dbReference type="InterPro" id="IPR027417">
    <property type="entry name" value="P-loop_NTPase"/>
</dbReference>
<dbReference type="Gene3D" id="3.40.50.300">
    <property type="entry name" value="P-loop containing nucleotide triphosphate hydrolases"/>
    <property type="match status" value="2"/>
</dbReference>
<dbReference type="Pfam" id="PF17764">
    <property type="entry name" value="PriA_3primeBD"/>
    <property type="match status" value="1"/>
</dbReference>
<dbReference type="GO" id="GO:0006302">
    <property type="term" value="P:double-strand break repair"/>
    <property type="evidence" value="ECO:0007669"/>
    <property type="project" value="InterPro"/>
</dbReference>
<feature type="binding site" evidence="12">
    <location>
        <position position="543"/>
    </location>
    <ligand>
        <name>Zn(2+)</name>
        <dbReference type="ChEBI" id="CHEBI:29105"/>
        <label>1</label>
    </ligand>
</feature>
<keyword evidence="4 12" id="KW-0547">Nucleotide-binding</keyword>
<dbReference type="GO" id="GO:0006270">
    <property type="term" value="P:DNA replication initiation"/>
    <property type="evidence" value="ECO:0007669"/>
    <property type="project" value="TreeGrafter"/>
</dbReference>
<evidence type="ECO:0000313" key="14">
    <source>
        <dbReference type="EMBL" id="PJF31049.1"/>
    </source>
</evidence>
<comment type="similarity">
    <text evidence="12">Belongs to the helicase family. PriA subfamily.</text>
</comment>
<keyword evidence="3 12" id="KW-0479">Metal-binding</keyword>
<evidence type="ECO:0000313" key="15">
    <source>
        <dbReference type="Proteomes" id="UP000228921"/>
    </source>
</evidence>
<accession>A0A2M8P0H7</accession>
<feature type="binding site" evidence="12">
    <location>
        <position position="588"/>
    </location>
    <ligand>
        <name>Zn(2+)</name>
        <dbReference type="ChEBI" id="CHEBI:29105"/>
        <label>1</label>
    </ligand>
</feature>
<dbReference type="GO" id="GO:0006269">
    <property type="term" value="P:DNA replication, synthesis of primer"/>
    <property type="evidence" value="ECO:0007669"/>
    <property type="project" value="UniProtKB-KW"/>
</dbReference>
<name>A0A2M8P0H7_9CHLR</name>
<feature type="binding site" evidence="12">
    <location>
        <position position="575"/>
    </location>
    <ligand>
        <name>Zn(2+)</name>
        <dbReference type="ChEBI" id="CHEBI:29105"/>
        <label>2</label>
    </ligand>
</feature>
<dbReference type="GO" id="GO:0043138">
    <property type="term" value="F:3'-5' DNA helicase activity"/>
    <property type="evidence" value="ECO:0007669"/>
    <property type="project" value="UniProtKB-EC"/>
</dbReference>
<keyword evidence="1 12" id="KW-0639">Primosome</keyword>
<keyword evidence="2 12" id="KW-0235">DNA replication</keyword>
<feature type="binding site" evidence="12">
    <location>
        <position position="585"/>
    </location>
    <ligand>
        <name>Zn(2+)</name>
        <dbReference type="ChEBI" id="CHEBI:29105"/>
        <label>1</label>
    </ligand>
</feature>
<dbReference type="CDD" id="cd18804">
    <property type="entry name" value="SF2_C_priA"/>
    <property type="match status" value="1"/>
</dbReference>
<dbReference type="AlphaFoldDB" id="A0A2M8P0H7"/>
<dbReference type="NCBIfam" id="TIGR00595">
    <property type="entry name" value="priA"/>
    <property type="match status" value="1"/>
</dbReference>
<evidence type="ECO:0000256" key="8">
    <source>
        <dbReference type="ARBA" id="ARBA00022840"/>
    </source>
</evidence>
<dbReference type="HAMAP" id="MF_00983">
    <property type="entry name" value="PriA"/>
    <property type="match status" value="1"/>
</dbReference>
<dbReference type="SMART" id="SM00487">
    <property type="entry name" value="DEXDc"/>
    <property type="match status" value="1"/>
</dbReference>
<comment type="subunit">
    <text evidence="12">Component of the replication restart primosome.</text>
</comment>
<feature type="binding site" evidence="12">
    <location>
        <position position="546"/>
    </location>
    <ligand>
        <name>Zn(2+)</name>
        <dbReference type="ChEBI" id="CHEBI:29105"/>
        <label>1</label>
    </ligand>
</feature>
<dbReference type="InterPro" id="IPR040498">
    <property type="entry name" value="PriA_CRR"/>
</dbReference>
<evidence type="ECO:0000256" key="7">
    <source>
        <dbReference type="ARBA" id="ARBA00022833"/>
    </source>
</evidence>
<proteinExistence type="inferred from homology"/>
<dbReference type="PANTHER" id="PTHR30580">
    <property type="entry name" value="PRIMOSOMAL PROTEIN N"/>
    <property type="match status" value="1"/>
</dbReference>
<keyword evidence="6 12" id="KW-0347">Helicase</keyword>
<dbReference type="GO" id="GO:0003677">
    <property type="term" value="F:DNA binding"/>
    <property type="evidence" value="ECO:0007669"/>
    <property type="project" value="UniProtKB-UniRule"/>
</dbReference>
<dbReference type="GO" id="GO:1990077">
    <property type="term" value="C:primosome complex"/>
    <property type="evidence" value="ECO:0007669"/>
    <property type="project" value="UniProtKB-UniRule"/>
</dbReference>
<keyword evidence="10 12" id="KW-0413">Isomerase</keyword>
<evidence type="ECO:0000256" key="5">
    <source>
        <dbReference type="ARBA" id="ARBA00022801"/>
    </source>
</evidence>
<protein>
    <recommendedName>
        <fullName evidence="12">Replication restart protein PriA</fullName>
    </recommendedName>
    <alternativeName>
        <fullName evidence="12">ATP-dependent DNA helicase PriA</fullName>
        <ecNumber evidence="12">5.6.2.4</ecNumber>
    </alternativeName>
    <alternativeName>
        <fullName evidence="12">DNA 3'-5' helicase PriA</fullName>
    </alternativeName>
</protein>
<gene>
    <name evidence="12 14" type="primary">priA</name>
    <name evidence="14" type="ORF">CUN51_06110</name>
</gene>
<dbReference type="EC" id="5.6.2.4" evidence="12"/>
<dbReference type="SUPFAM" id="SSF52540">
    <property type="entry name" value="P-loop containing nucleoside triphosphate hydrolases"/>
    <property type="match status" value="1"/>
</dbReference>
<reference evidence="14 15" key="1">
    <citation type="submission" date="2017-11" db="EMBL/GenBank/DDBJ databases">
        <title>Evolution of Phototrophy in the Chloroflexi Phylum Driven by Horizontal Gene Transfer.</title>
        <authorList>
            <person name="Ward L.M."/>
            <person name="Hemp J."/>
            <person name="Shih P.M."/>
            <person name="Mcglynn S.E."/>
            <person name="Fischer W."/>
        </authorList>
    </citation>
    <scope>NUCLEOTIDE SEQUENCE [LARGE SCALE GENOMIC DNA]</scope>
    <source>
        <strain evidence="14">CP2_2F</strain>
    </source>
</reference>
<dbReference type="InterPro" id="IPR014001">
    <property type="entry name" value="Helicase_ATP-bd"/>
</dbReference>
<dbReference type="InterPro" id="IPR042115">
    <property type="entry name" value="PriA_3primeBD_sf"/>
</dbReference>
<dbReference type="GO" id="GO:0006310">
    <property type="term" value="P:DNA recombination"/>
    <property type="evidence" value="ECO:0007669"/>
    <property type="project" value="InterPro"/>
</dbReference>
<organism evidence="14 15">
    <name type="scientific">Candidatus Thermofonsia Clade 1 bacterium</name>
    <dbReference type="NCBI Taxonomy" id="2364210"/>
    <lineage>
        <taxon>Bacteria</taxon>
        <taxon>Bacillati</taxon>
        <taxon>Chloroflexota</taxon>
        <taxon>Candidatus Thermofontia</taxon>
        <taxon>Candidatus Thermofonsia Clade 1</taxon>
    </lineage>
</organism>
<keyword evidence="7 12" id="KW-0862">Zinc</keyword>
<dbReference type="InterPro" id="IPR011545">
    <property type="entry name" value="DEAD/DEAH_box_helicase_dom"/>
</dbReference>
<dbReference type="GO" id="GO:0008270">
    <property type="term" value="F:zinc ion binding"/>
    <property type="evidence" value="ECO:0007669"/>
    <property type="project" value="UniProtKB-UniRule"/>
</dbReference>
<feature type="binding site" evidence="12">
    <location>
        <position position="552"/>
    </location>
    <ligand>
        <name>Zn(2+)</name>
        <dbReference type="ChEBI" id="CHEBI:29105"/>
        <label>2</label>
    </ligand>
</feature>
<dbReference type="Pfam" id="PF18074">
    <property type="entry name" value="PriA_C"/>
    <property type="match status" value="1"/>
</dbReference>
<dbReference type="GO" id="GO:0016887">
    <property type="term" value="F:ATP hydrolysis activity"/>
    <property type="evidence" value="ECO:0007669"/>
    <property type="project" value="RHEA"/>
</dbReference>
<dbReference type="Pfam" id="PF00270">
    <property type="entry name" value="DEAD"/>
    <property type="match status" value="1"/>
</dbReference>
<evidence type="ECO:0000256" key="9">
    <source>
        <dbReference type="ARBA" id="ARBA00023125"/>
    </source>
</evidence>
<dbReference type="InterPro" id="IPR005259">
    <property type="entry name" value="PriA"/>
</dbReference>
<dbReference type="Pfam" id="PF00271">
    <property type="entry name" value="Helicase_C"/>
    <property type="match status" value="1"/>
</dbReference>
<evidence type="ECO:0000256" key="1">
    <source>
        <dbReference type="ARBA" id="ARBA00022515"/>
    </source>
</evidence>
<evidence type="ECO:0000259" key="13">
    <source>
        <dbReference type="PROSITE" id="PS51192"/>
    </source>
</evidence>
<evidence type="ECO:0000256" key="6">
    <source>
        <dbReference type="ARBA" id="ARBA00022806"/>
    </source>
</evidence>
<dbReference type="EMBL" id="PGTK01000005">
    <property type="protein sequence ID" value="PJF31049.1"/>
    <property type="molecule type" value="Genomic_DNA"/>
</dbReference>
<dbReference type="CDD" id="cd17929">
    <property type="entry name" value="DEXHc_priA"/>
    <property type="match status" value="1"/>
</dbReference>
<dbReference type="InterPro" id="IPR041222">
    <property type="entry name" value="PriA_3primeBD"/>
</dbReference>
<evidence type="ECO:0000256" key="10">
    <source>
        <dbReference type="ARBA" id="ARBA00023235"/>
    </source>
</evidence>